<dbReference type="GO" id="GO:0006412">
    <property type="term" value="P:translation"/>
    <property type="evidence" value="ECO:0007669"/>
    <property type="project" value="InterPro"/>
</dbReference>
<protein>
    <recommendedName>
        <fullName evidence="4">Ubiquitin-like protein FUBI</fullName>
    </recommendedName>
</protein>
<evidence type="ECO:0000256" key="2">
    <source>
        <dbReference type="ARBA" id="ARBA00022980"/>
    </source>
</evidence>
<dbReference type="InterPro" id="IPR039415">
    <property type="entry name" value="FUBI"/>
</dbReference>
<dbReference type="Proteomes" id="UP000326062">
    <property type="component" value="Chromosome 1"/>
</dbReference>
<reference evidence="6 7" key="1">
    <citation type="submission" date="2019-06" db="EMBL/GenBank/DDBJ databases">
        <title>Discovery of a novel chromosome fission-fusion reversal in muntjac.</title>
        <authorList>
            <person name="Mudd A.B."/>
            <person name="Bredeson J.V."/>
            <person name="Baum R."/>
            <person name="Hockemeyer D."/>
            <person name="Rokhsar D.S."/>
        </authorList>
    </citation>
    <scope>NUCLEOTIDE SEQUENCE [LARGE SCALE GENOMIC DNA]</scope>
    <source>
        <strain evidence="6">UCam_UCB_Mr</strain>
        <tissue evidence="6">Fibroblast cell line</tissue>
    </source>
</reference>
<keyword evidence="3" id="KW-0687">Ribonucleoprotein</keyword>
<evidence type="ECO:0000313" key="6">
    <source>
        <dbReference type="EMBL" id="KAB0388297.1"/>
    </source>
</evidence>
<evidence type="ECO:0000256" key="1">
    <source>
        <dbReference type="ARBA" id="ARBA00008430"/>
    </source>
</evidence>
<keyword evidence="2" id="KW-0689">Ribosomal protein</keyword>
<dbReference type="InterPro" id="IPR006846">
    <property type="entry name" value="Ribosomal_eS30"/>
</dbReference>
<evidence type="ECO:0000256" key="3">
    <source>
        <dbReference type="ARBA" id="ARBA00023274"/>
    </source>
</evidence>
<dbReference type="EMBL" id="VCEB01000001">
    <property type="protein sequence ID" value="KAB0388297.1"/>
    <property type="molecule type" value="Genomic_DNA"/>
</dbReference>
<dbReference type="PANTHER" id="PTHR12650:SF15">
    <property type="entry name" value="RIBOSOMAL PROTEIN S30, ISOFORM A"/>
    <property type="match status" value="1"/>
</dbReference>
<accession>A0A5J5N6I3</accession>
<dbReference type="SUPFAM" id="SSF54236">
    <property type="entry name" value="Ubiquitin-like"/>
    <property type="match status" value="1"/>
</dbReference>
<comment type="similarity">
    <text evidence="1">Belongs to the ubiquitin family.</text>
</comment>
<dbReference type="CDD" id="cd01793">
    <property type="entry name" value="Ubl_FUBI"/>
    <property type="match status" value="1"/>
</dbReference>
<dbReference type="PROSITE" id="PS50053">
    <property type="entry name" value="UBIQUITIN_2"/>
    <property type="match status" value="1"/>
</dbReference>
<dbReference type="InterPro" id="IPR029071">
    <property type="entry name" value="Ubiquitin-like_domsf"/>
</dbReference>
<dbReference type="InterPro" id="IPR000626">
    <property type="entry name" value="Ubiquitin-like_dom"/>
</dbReference>
<dbReference type="Pfam" id="PF04758">
    <property type="entry name" value="Ribosomal_S30"/>
    <property type="match status" value="1"/>
</dbReference>
<dbReference type="Pfam" id="PF00240">
    <property type="entry name" value="ubiquitin"/>
    <property type="match status" value="1"/>
</dbReference>
<dbReference type="Gene3D" id="3.10.20.90">
    <property type="entry name" value="Phosphatidylinositol 3-kinase Catalytic Subunit, Chain A, domain 1"/>
    <property type="match status" value="1"/>
</dbReference>
<dbReference type="FunFam" id="3.10.20.90:FF:000114">
    <property type="entry name" value="40S ribosomal protein S30"/>
    <property type="match status" value="1"/>
</dbReference>
<dbReference type="GO" id="GO:0003735">
    <property type="term" value="F:structural constituent of ribosome"/>
    <property type="evidence" value="ECO:0007669"/>
    <property type="project" value="InterPro"/>
</dbReference>
<evidence type="ECO:0000313" key="7">
    <source>
        <dbReference type="Proteomes" id="UP000326062"/>
    </source>
</evidence>
<sequence>MQLFVRAQELHTLEVTGQETLAQIKAFVALLEGIAPADQVLLVAGTPLEDEATLGQCGVEALSILEVADRMLGGKVHGSLACVEKVRGQTFKVAKKNCFC</sequence>
<feature type="domain" description="Ubiquitin-like" evidence="5">
    <location>
        <begin position="1"/>
        <end position="74"/>
    </location>
</feature>
<comment type="caution">
    <text evidence="6">The sequence shown here is derived from an EMBL/GenBank/DDBJ whole genome shotgun (WGS) entry which is preliminary data.</text>
</comment>
<organism evidence="6 7">
    <name type="scientific">Muntiacus reevesi</name>
    <name type="common">Reeves' muntjac</name>
    <name type="synonym">Cervus reevesi</name>
    <dbReference type="NCBI Taxonomy" id="9886"/>
    <lineage>
        <taxon>Eukaryota</taxon>
        <taxon>Metazoa</taxon>
        <taxon>Chordata</taxon>
        <taxon>Craniata</taxon>
        <taxon>Vertebrata</taxon>
        <taxon>Euteleostomi</taxon>
        <taxon>Mammalia</taxon>
        <taxon>Eutheria</taxon>
        <taxon>Laurasiatheria</taxon>
        <taxon>Artiodactyla</taxon>
        <taxon>Ruminantia</taxon>
        <taxon>Pecora</taxon>
        <taxon>Cervidae</taxon>
        <taxon>Muntiacinae</taxon>
        <taxon>Muntiacus</taxon>
    </lineage>
</organism>
<proteinExistence type="inferred from homology"/>
<gene>
    <name evidence="6" type="ORF">FD755_003253</name>
</gene>
<name>A0A5J5N6I3_MUNRE</name>
<evidence type="ECO:0000256" key="4">
    <source>
        <dbReference type="ARBA" id="ARBA00024114"/>
    </source>
</evidence>
<dbReference type="AlphaFoldDB" id="A0A5J5N6I3"/>
<dbReference type="GO" id="GO:0022627">
    <property type="term" value="C:cytosolic small ribosomal subunit"/>
    <property type="evidence" value="ECO:0007669"/>
    <property type="project" value="TreeGrafter"/>
</dbReference>
<dbReference type="SMART" id="SM00213">
    <property type="entry name" value="UBQ"/>
    <property type="match status" value="1"/>
</dbReference>
<keyword evidence="7" id="KW-1185">Reference proteome</keyword>
<dbReference type="PANTHER" id="PTHR12650">
    <property type="entry name" value="40S RIBOSOMAL PROTEIN S30/UBIQUITIN-LIKE PROTEIN FUBI"/>
    <property type="match status" value="1"/>
</dbReference>
<evidence type="ECO:0000259" key="5">
    <source>
        <dbReference type="PROSITE" id="PS50053"/>
    </source>
</evidence>